<organism evidence="5 6">
    <name type="scientific">Pseudonocardia nematodicida</name>
    <dbReference type="NCBI Taxonomy" id="1206997"/>
    <lineage>
        <taxon>Bacteria</taxon>
        <taxon>Bacillati</taxon>
        <taxon>Actinomycetota</taxon>
        <taxon>Actinomycetes</taxon>
        <taxon>Pseudonocardiales</taxon>
        <taxon>Pseudonocardiaceae</taxon>
        <taxon>Pseudonocardia</taxon>
    </lineage>
</organism>
<evidence type="ECO:0000313" key="5">
    <source>
        <dbReference type="EMBL" id="MEQ3552676.1"/>
    </source>
</evidence>
<dbReference type="InterPro" id="IPR050288">
    <property type="entry name" value="Cellulose_deg_GH3"/>
</dbReference>
<comment type="similarity">
    <text evidence="1">Belongs to the glycosyl hydrolase 3 family.</text>
</comment>
<dbReference type="RefSeq" id="WP_349299748.1">
    <property type="nucleotide sequence ID" value="NZ_JBEDNQ010000008.1"/>
</dbReference>
<dbReference type="Pfam" id="PF00933">
    <property type="entry name" value="Glyco_hydro_3"/>
    <property type="match status" value="1"/>
</dbReference>
<dbReference type="InterPro" id="IPR017853">
    <property type="entry name" value="GH"/>
</dbReference>
<evidence type="ECO:0000259" key="3">
    <source>
        <dbReference type="Pfam" id="PF00933"/>
    </source>
</evidence>
<comment type="caution">
    <text evidence="5">The sequence shown here is derived from an EMBL/GenBank/DDBJ whole genome shotgun (WGS) entry which is preliminary data.</text>
</comment>
<dbReference type="Gene3D" id="3.20.20.300">
    <property type="entry name" value="Glycoside hydrolase, family 3, N-terminal domain"/>
    <property type="match status" value="1"/>
</dbReference>
<dbReference type="Gene3D" id="2.60.40.10">
    <property type="entry name" value="Immunoglobulins"/>
    <property type="match status" value="1"/>
</dbReference>
<dbReference type="EMBL" id="JBEDNQ010000008">
    <property type="protein sequence ID" value="MEQ3552676.1"/>
    <property type="molecule type" value="Genomic_DNA"/>
</dbReference>
<proteinExistence type="inferred from homology"/>
<dbReference type="InterPro" id="IPR001764">
    <property type="entry name" value="Glyco_hydro_3_N"/>
</dbReference>
<accession>A0ABV1KDY8</accession>
<dbReference type="GO" id="GO:0016787">
    <property type="term" value="F:hydrolase activity"/>
    <property type="evidence" value="ECO:0007669"/>
    <property type="project" value="UniProtKB-KW"/>
</dbReference>
<keyword evidence="6" id="KW-1185">Reference proteome</keyword>
<dbReference type="InterPro" id="IPR013783">
    <property type="entry name" value="Ig-like_fold"/>
</dbReference>
<gene>
    <name evidence="5" type="ORF">WIS52_19565</name>
</gene>
<dbReference type="Pfam" id="PF01915">
    <property type="entry name" value="Glyco_hydro_3_C"/>
    <property type="match status" value="1"/>
</dbReference>
<name>A0ABV1KDY8_9PSEU</name>
<dbReference type="Gene3D" id="3.40.50.1700">
    <property type="entry name" value="Glycoside hydrolase family 3 C-terminal domain"/>
    <property type="match status" value="1"/>
</dbReference>
<dbReference type="SUPFAM" id="SSF52279">
    <property type="entry name" value="Beta-D-glucan exohydrolase, C-terminal domain"/>
    <property type="match status" value="1"/>
</dbReference>
<keyword evidence="2 5" id="KW-0378">Hydrolase</keyword>
<dbReference type="InterPro" id="IPR036881">
    <property type="entry name" value="Glyco_hydro_3_C_sf"/>
</dbReference>
<dbReference type="InterPro" id="IPR002772">
    <property type="entry name" value="Glyco_hydro_3_C"/>
</dbReference>
<dbReference type="Proteomes" id="UP001494902">
    <property type="component" value="Unassembled WGS sequence"/>
</dbReference>
<feature type="domain" description="Glycoside hydrolase family 3 N-terminal" evidence="3">
    <location>
        <begin position="75"/>
        <end position="310"/>
    </location>
</feature>
<dbReference type="PANTHER" id="PTHR42715:SF3">
    <property type="entry name" value="BETA-GLUCOSIDASE B-RELATED"/>
    <property type="match status" value="1"/>
</dbReference>
<evidence type="ECO:0000256" key="2">
    <source>
        <dbReference type="ARBA" id="ARBA00022801"/>
    </source>
</evidence>
<evidence type="ECO:0000313" key="6">
    <source>
        <dbReference type="Proteomes" id="UP001494902"/>
    </source>
</evidence>
<dbReference type="SUPFAM" id="SSF51445">
    <property type="entry name" value="(Trans)glycosidases"/>
    <property type="match status" value="1"/>
</dbReference>
<sequence length="729" mass="78636">MTDPVCSPGTPFAAVVDAVRTGEQDLDQAVDSLVARMTDEQLLWLLDGDIPIGKGLPGMMERFRRVPHEGGRIDRLGIPGMRFTDGPRGVVLQRSTCFPVPVSRAATFDVGLEQAVGDAIGAEARAHGANLFGGICVNLAPIPGWGRSQESYGDDPLLLGEMGAALARGVHPWAMSTVKHFALNSMEEARFVLDVRVDEATLREVYLPHFRAVVEAGADSVMTAYNSVNGAWAGENRSLLADVLRRDWKFPGFVQTDWVWGLRHPVESVLAGQDLEMPFRQQRAAALPAALRDGRLTRSDIARPAARLLRAQVRFALRARATPALDVVASPRHRDLARTAAHRGSVLLRNESVAGSPLLPLDAAALGRVAVLGRLADQPNLGDNGSSAVTPPSTSSVLDGLRERLGDRVVRVDPTHPASPRPNDSYLGAAAAAAADADAAVVVVGFTRYDEGESLIALDADARQLMGGHLRFRPIAALSSALARLAGRRRPSRGGDRHDLHLKEDDVRLIRAVAAANPRTVVIVIAGGTVMPDPWDDDVAAILMAWYPGMEGGRAIADMLLGEAEPGGRLPAAIPLRREDLPTVDWHSRRVTYPRWWGQRKLDRDRVAAAYPFGFGLGYTSFEAGSVSIGPVDHDRFSAVVTLTNTGTRPGRHIVQVYATAADEDSRELVGFRPVQADPAEQVQVTVDCSLRPLQRWTGVGLRDPRGRVRIEAGSWWGDPAGVTAELEL</sequence>
<evidence type="ECO:0000256" key="1">
    <source>
        <dbReference type="ARBA" id="ARBA00005336"/>
    </source>
</evidence>
<dbReference type="PANTHER" id="PTHR42715">
    <property type="entry name" value="BETA-GLUCOSIDASE"/>
    <property type="match status" value="1"/>
</dbReference>
<dbReference type="PRINTS" id="PR00133">
    <property type="entry name" value="GLHYDRLASE3"/>
</dbReference>
<dbReference type="InterPro" id="IPR036962">
    <property type="entry name" value="Glyco_hydro_3_N_sf"/>
</dbReference>
<evidence type="ECO:0000259" key="4">
    <source>
        <dbReference type="Pfam" id="PF01915"/>
    </source>
</evidence>
<reference evidence="5 6" key="1">
    <citation type="submission" date="2024-03" db="EMBL/GenBank/DDBJ databases">
        <title>Draft genome sequence of Pseudonocardia nematodicida JCM 31783.</title>
        <authorList>
            <person name="Butdee W."/>
            <person name="Duangmal K."/>
        </authorList>
    </citation>
    <scope>NUCLEOTIDE SEQUENCE [LARGE SCALE GENOMIC DNA]</scope>
    <source>
        <strain evidence="5 6">JCM 31783</strain>
    </source>
</reference>
<feature type="domain" description="Glycoside hydrolase family 3 C-terminal" evidence="4">
    <location>
        <begin position="346"/>
        <end position="619"/>
    </location>
</feature>
<protein>
    <submittedName>
        <fullName evidence="5">Glycoside hydrolase family 3 C-terminal domain-containing protein</fullName>
    </submittedName>
</protein>